<evidence type="ECO:0000313" key="3">
    <source>
        <dbReference type="EMBL" id="XBO72356.1"/>
    </source>
</evidence>
<reference evidence="3" key="1">
    <citation type="submission" date="2022-06" db="EMBL/GenBank/DDBJ databases">
        <title>A novel DMS-producing enzyme.</title>
        <authorList>
            <person name="Zhang Y."/>
        </authorList>
    </citation>
    <scope>NUCLEOTIDE SEQUENCE</scope>
    <source>
        <strain evidence="3">RT37</strain>
    </source>
</reference>
<dbReference type="GO" id="GO:0015288">
    <property type="term" value="F:porin activity"/>
    <property type="evidence" value="ECO:0007669"/>
    <property type="project" value="TreeGrafter"/>
</dbReference>
<protein>
    <submittedName>
        <fullName evidence="3">Oligogalacturonate-specific porin KdgM family protein</fullName>
    </submittedName>
</protein>
<dbReference type="InterPro" id="IPR009331">
    <property type="entry name" value="Oligogalacturonate-sp_porin"/>
</dbReference>
<feature type="signal peptide" evidence="2">
    <location>
        <begin position="1"/>
        <end position="22"/>
    </location>
</feature>
<dbReference type="AlphaFoldDB" id="A0AAU7KKV4"/>
<dbReference type="GO" id="GO:0009279">
    <property type="term" value="C:cell outer membrane"/>
    <property type="evidence" value="ECO:0007669"/>
    <property type="project" value="TreeGrafter"/>
</dbReference>
<sequence length="235" mass="27132">MSKKFILGVLSSAAFMSTSVISTSVEAITLDYRHEYKHHTEQHANRVKVSDSMGIFYYGLEAKFAGQSEDDGTQGAFSDLGRGDSEIDWGIKYPLDENWYIQPGMPITFGDGNNSLKPQFRIGYRASSLPLTTTLRYRRQYTSYSDDDREDYVQNKITFVMSYSPGDYRYWLELNYNHNEDRDIFDNGREAYDAIFGAGRRFGSWMPYFDLSDVGVSSDSDTRQLRTRVGLKYYY</sequence>
<dbReference type="PANTHER" id="PTHR38105:SF5">
    <property type="entry name" value="OUTER MEMBRANE PROTEIN"/>
    <property type="match status" value="1"/>
</dbReference>
<proteinExistence type="predicted"/>
<evidence type="ECO:0000256" key="2">
    <source>
        <dbReference type="SAM" id="SignalP"/>
    </source>
</evidence>
<gene>
    <name evidence="3" type="ORF">NFG58_06520</name>
</gene>
<dbReference type="InterPro" id="IPR053713">
    <property type="entry name" value="Bact_OM_Channel_sf"/>
</dbReference>
<keyword evidence="1 2" id="KW-0732">Signal</keyword>
<feature type="chain" id="PRO_5043829069" evidence="2">
    <location>
        <begin position="23"/>
        <end position="235"/>
    </location>
</feature>
<dbReference type="Gene3D" id="2.40.160.40">
    <property type="entry name" value="monomeric porin ompg"/>
    <property type="match status" value="1"/>
</dbReference>
<dbReference type="GO" id="GO:0015772">
    <property type="term" value="P:oligosaccharide transport"/>
    <property type="evidence" value="ECO:0007669"/>
    <property type="project" value="TreeGrafter"/>
</dbReference>
<dbReference type="EMBL" id="CP098827">
    <property type="protein sequence ID" value="XBO72356.1"/>
    <property type="molecule type" value="Genomic_DNA"/>
</dbReference>
<accession>A0AAU7KKV4</accession>
<organism evidence="3">
    <name type="scientific">Halomonas sp. RT37</name>
    <dbReference type="NCBI Taxonomy" id="2950872"/>
    <lineage>
        <taxon>Bacteria</taxon>
        <taxon>Pseudomonadati</taxon>
        <taxon>Pseudomonadota</taxon>
        <taxon>Gammaproteobacteria</taxon>
        <taxon>Oceanospirillales</taxon>
        <taxon>Halomonadaceae</taxon>
        <taxon>Halomonas</taxon>
    </lineage>
</organism>
<evidence type="ECO:0000256" key="1">
    <source>
        <dbReference type="ARBA" id="ARBA00022729"/>
    </source>
</evidence>
<dbReference type="RefSeq" id="WP_162816532.1">
    <property type="nucleotide sequence ID" value="NZ_CP098827.1"/>
</dbReference>
<name>A0AAU7KKV4_9GAMM</name>
<dbReference type="Pfam" id="PF06178">
    <property type="entry name" value="KdgM"/>
    <property type="match status" value="1"/>
</dbReference>
<dbReference type="PANTHER" id="PTHR38105">
    <property type="entry name" value="OUTER MEMBRANE PROTEIN-RELATED-RELATED"/>
    <property type="match status" value="1"/>
</dbReference>